<name>A0AAD5K721_9FUNG</name>
<sequence>MCKNKKTRSCFSKQSLRVTKMNSAIQLKREYKENAQLLYSDFFSHIIMATDSINPKYILFAKYMTECNDSNKIPTLEELSERITGIQIYIKIYIVSGQKHFFWCIKRSKTWTKQSFFCLHCSHFNKALQYEAREHQYIMIIFHYLHAKVYHLDLCVSSAFLLFLHYISYKMSLLPNTDYTCYRLRSFEKRKRGFNGYGLGHECVDACSLLIMGAFINSRQQASE</sequence>
<organism evidence="1 2">
    <name type="scientific">Phascolomyces articulosus</name>
    <dbReference type="NCBI Taxonomy" id="60185"/>
    <lineage>
        <taxon>Eukaryota</taxon>
        <taxon>Fungi</taxon>
        <taxon>Fungi incertae sedis</taxon>
        <taxon>Mucoromycota</taxon>
        <taxon>Mucoromycotina</taxon>
        <taxon>Mucoromycetes</taxon>
        <taxon>Mucorales</taxon>
        <taxon>Lichtheimiaceae</taxon>
        <taxon>Phascolomyces</taxon>
    </lineage>
</organism>
<reference evidence="1" key="2">
    <citation type="submission" date="2023-02" db="EMBL/GenBank/DDBJ databases">
        <authorList>
            <consortium name="DOE Joint Genome Institute"/>
            <person name="Mondo S.J."/>
            <person name="Chang Y."/>
            <person name="Wang Y."/>
            <person name="Ahrendt S."/>
            <person name="Andreopoulos W."/>
            <person name="Barry K."/>
            <person name="Beard J."/>
            <person name="Benny G.L."/>
            <person name="Blankenship S."/>
            <person name="Bonito G."/>
            <person name="Cuomo C."/>
            <person name="Desiro A."/>
            <person name="Gervers K.A."/>
            <person name="Hundley H."/>
            <person name="Kuo A."/>
            <person name="LaButti K."/>
            <person name="Lang B.F."/>
            <person name="Lipzen A."/>
            <person name="O'Donnell K."/>
            <person name="Pangilinan J."/>
            <person name="Reynolds N."/>
            <person name="Sandor L."/>
            <person name="Smith M.W."/>
            <person name="Tsang A."/>
            <person name="Grigoriev I.V."/>
            <person name="Stajich J.E."/>
            <person name="Spatafora J.W."/>
        </authorList>
    </citation>
    <scope>NUCLEOTIDE SEQUENCE</scope>
    <source>
        <strain evidence="1">RSA 2281</strain>
    </source>
</reference>
<gene>
    <name evidence="1" type="ORF">BDA99DRAFT_308369</name>
</gene>
<protein>
    <submittedName>
        <fullName evidence="1">Uncharacterized protein</fullName>
    </submittedName>
</protein>
<accession>A0AAD5K721</accession>
<dbReference type="EMBL" id="JAIXMP010000006">
    <property type="protein sequence ID" value="KAI9271934.1"/>
    <property type="molecule type" value="Genomic_DNA"/>
</dbReference>
<dbReference type="AlphaFoldDB" id="A0AAD5K721"/>
<keyword evidence="2" id="KW-1185">Reference proteome</keyword>
<evidence type="ECO:0000313" key="2">
    <source>
        <dbReference type="Proteomes" id="UP001209540"/>
    </source>
</evidence>
<reference evidence="1" key="1">
    <citation type="journal article" date="2022" name="IScience">
        <title>Evolution of zygomycete secretomes and the origins of terrestrial fungal ecologies.</title>
        <authorList>
            <person name="Chang Y."/>
            <person name="Wang Y."/>
            <person name="Mondo S."/>
            <person name="Ahrendt S."/>
            <person name="Andreopoulos W."/>
            <person name="Barry K."/>
            <person name="Beard J."/>
            <person name="Benny G.L."/>
            <person name="Blankenship S."/>
            <person name="Bonito G."/>
            <person name="Cuomo C."/>
            <person name="Desiro A."/>
            <person name="Gervers K.A."/>
            <person name="Hundley H."/>
            <person name="Kuo A."/>
            <person name="LaButti K."/>
            <person name="Lang B.F."/>
            <person name="Lipzen A."/>
            <person name="O'Donnell K."/>
            <person name="Pangilinan J."/>
            <person name="Reynolds N."/>
            <person name="Sandor L."/>
            <person name="Smith M.E."/>
            <person name="Tsang A."/>
            <person name="Grigoriev I.V."/>
            <person name="Stajich J.E."/>
            <person name="Spatafora J.W."/>
        </authorList>
    </citation>
    <scope>NUCLEOTIDE SEQUENCE</scope>
    <source>
        <strain evidence="1">RSA 2281</strain>
    </source>
</reference>
<proteinExistence type="predicted"/>
<comment type="caution">
    <text evidence="1">The sequence shown here is derived from an EMBL/GenBank/DDBJ whole genome shotgun (WGS) entry which is preliminary data.</text>
</comment>
<dbReference type="Proteomes" id="UP001209540">
    <property type="component" value="Unassembled WGS sequence"/>
</dbReference>
<evidence type="ECO:0000313" key="1">
    <source>
        <dbReference type="EMBL" id="KAI9271934.1"/>
    </source>
</evidence>